<feature type="transmembrane region" description="Helical" evidence="1">
    <location>
        <begin position="12"/>
        <end position="30"/>
    </location>
</feature>
<keyword evidence="1" id="KW-0812">Transmembrane</keyword>
<reference evidence="3" key="1">
    <citation type="submission" date="2016-12" db="EMBL/GenBank/DDBJ databases">
        <authorList>
            <person name="Rodrigo-Torres L."/>
            <person name="Arahal R.D."/>
            <person name="Lucena T."/>
        </authorList>
    </citation>
    <scope>NUCLEOTIDE SEQUENCE [LARGE SCALE GENOMIC DNA]</scope>
</reference>
<dbReference type="Proteomes" id="UP000184600">
    <property type="component" value="Unassembled WGS sequence"/>
</dbReference>
<dbReference type="EMBL" id="FRFG01000003">
    <property type="protein sequence ID" value="SHO54432.1"/>
    <property type="molecule type" value="Genomic_DNA"/>
</dbReference>
<organism evidence="2 3">
    <name type="scientific">Vibrio quintilis</name>
    <dbReference type="NCBI Taxonomy" id="1117707"/>
    <lineage>
        <taxon>Bacteria</taxon>
        <taxon>Pseudomonadati</taxon>
        <taxon>Pseudomonadota</taxon>
        <taxon>Gammaproteobacteria</taxon>
        <taxon>Vibrionales</taxon>
        <taxon>Vibrionaceae</taxon>
        <taxon>Vibrio</taxon>
    </lineage>
</organism>
<protein>
    <submittedName>
        <fullName evidence="2">Uncharacterized protein</fullName>
    </submittedName>
</protein>
<keyword evidence="1" id="KW-1133">Transmembrane helix</keyword>
<proteinExistence type="predicted"/>
<keyword evidence="1" id="KW-0472">Membrane</keyword>
<gene>
    <name evidence="2" type="ORF">VQ7734_00146</name>
</gene>
<evidence type="ECO:0000313" key="2">
    <source>
        <dbReference type="EMBL" id="SHO54432.1"/>
    </source>
</evidence>
<dbReference type="AlphaFoldDB" id="A0A1M7YP89"/>
<keyword evidence="3" id="KW-1185">Reference proteome</keyword>
<name>A0A1M7YP89_9VIBR</name>
<feature type="transmembrane region" description="Helical" evidence="1">
    <location>
        <begin position="36"/>
        <end position="54"/>
    </location>
</feature>
<evidence type="ECO:0000256" key="1">
    <source>
        <dbReference type="SAM" id="Phobius"/>
    </source>
</evidence>
<accession>A0A1M7YP89</accession>
<evidence type="ECO:0000313" key="3">
    <source>
        <dbReference type="Proteomes" id="UP000184600"/>
    </source>
</evidence>
<sequence>MNKTWLKDRMVLIMVSLIASVIVCLSSILIGDKIVWFFYIMSIIWIGEKVIRYWKKNSRK</sequence>